<keyword evidence="3" id="KW-1185">Reference proteome</keyword>
<name>A0AAV9UGM6_9PEZI</name>
<gene>
    <name evidence="2" type="ORF">TWF696_008700</name>
</gene>
<proteinExistence type="predicted"/>
<evidence type="ECO:0000256" key="1">
    <source>
        <dbReference type="SAM" id="MobiDB-lite"/>
    </source>
</evidence>
<protein>
    <submittedName>
        <fullName evidence="2">Uncharacterized protein</fullName>
    </submittedName>
</protein>
<reference evidence="2 3" key="1">
    <citation type="submission" date="2019-10" db="EMBL/GenBank/DDBJ databases">
        <authorList>
            <person name="Palmer J.M."/>
        </authorList>
    </citation>
    <scope>NUCLEOTIDE SEQUENCE [LARGE SCALE GENOMIC DNA]</scope>
    <source>
        <strain evidence="2 3">TWF696</strain>
    </source>
</reference>
<dbReference type="Proteomes" id="UP001375240">
    <property type="component" value="Unassembled WGS sequence"/>
</dbReference>
<evidence type="ECO:0000313" key="3">
    <source>
        <dbReference type="Proteomes" id="UP001375240"/>
    </source>
</evidence>
<feature type="compositionally biased region" description="Low complexity" evidence="1">
    <location>
        <begin position="335"/>
        <end position="349"/>
    </location>
</feature>
<feature type="region of interest" description="Disordered" evidence="1">
    <location>
        <begin position="335"/>
        <end position="354"/>
    </location>
</feature>
<sequence>MTSMPCSDMPVALEDYEAAKERQRYLIEQMEALDMTLWLARIPSDTKFQYPRMLERTDDDNMETEILDIMREIESLQEVVDIFEDVDDDADFQVDEEALREFEAMMKGRKATLTFPIPEACLSRNPSPCSMAWAPRTITIERSFNPFREEFYLGLEETITDDTEFVAVPRRSPLSISTIPHKSLLGDLVDYVKEWNPFDVGSTDSSRSCSMDSMFSLNEVASDSSISSDAGDGCYSRKTSQEAQKTITAPLMLEDGSFGGITTRTSSFSSQCPWPEYLEYDEMDLDEDIDYDDYYEYEEIAHQALLQNTAKYADLGTSLPNQIIYTERELSRSSVSSYSSENSSISESEAPTPESKVIHIELPALKVDYYLSLNEAHEEPIRTKLLDLTPHDSTVDLQEQFPSFESVLSTFDPMFELAMEDPIPPMPNKSMLLPPTVLQMRPSMETISLDEMGNAQETTQTPVPTASVF</sequence>
<organism evidence="2 3">
    <name type="scientific">Orbilia brochopaga</name>
    <dbReference type="NCBI Taxonomy" id="3140254"/>
    <lineage>
        <taxon>Eukaryota</taxon>
        <taxon>Fungi</taxon>
        <taxon>Dikarya</taxon>
        <taxon>Ascomycota</taxon>
        <taxon>Pezizomycotina</taxon>
        <taxon>Orbiliomycetes</taxon>
        <taxon>Orbiliales</taxon>
        <taxon>Orbiliaceae</taxon>
        <taxon>Orbilia</taxon>
    </lineage>
</organism>
<evidence type="ECO:0000313" key="2">
    <source>
        <dbReference type="EMBL" id="KAK6341630.1"/>
    </source>
</evidence>
<dbReference type="AlphaFoldDB" id="A0AAV9UGM6"/>
<accession>A0AAV9UGM6</accession>
<comment type="caution">
    <text evidence="2">The sequence shown here is derived from an EMBL/GenBank/DDBJ whole genome shotgun (WGS) entry which is preliminary data.</text>
</comment>
<dbReference type="EMBL" id="JAVHNQ010000007">
    <property type="protein sequence ID" value="KAK6341630.1"/>
    <property type="molecule type" value="Genomic_DNA"/>
</dbReference>